<dbReference type="InterPro" id="IPR001300">
    <property type="entry name" value="Peptidase_C2_calpain_cat"/>
</dbReference>
<dbReference type="SUPFAM" id="SSF54001">
    <property type="entry name" value="Cysteine proteinases"/>
    <property type="match status" value="1"/>
</dbReference>
<keyword evidence="3 5" id="KW-0788">Thiol protease</keyword>
<dbReference type="Gene3D" id="2.60.120.380">
    <property type="match status" value="3"/>
</dbReference>
<dbReference type="InterPro" id="IPR022684">
    <property type="entry name" value="Calpain_cysteine_protease"/>
</dbReference>
<proteinExistence type="predicted"/>
<feature type="active site" evidence="4 5">
    <location>
        <position position="478"/>
    </location>
</feature>
<sequence>MNRATELYDRAFRAAEEGVLAEERLDAAAAVAQFEEAIRIFSRLAIVESLSKRTLLQEQISDFQARIEKLKSKSVEPPLVQQRVEESVNDTCLAEAERLEAAARAIDTPDHAKQSIIDAYMVAADSYITVLQDAALNESVQARVQFCVEAIIDRVTALKQVPLTDDDLDLIEEELMEEMESFLDVAAEVPAKQAVVSAPVPLRSPLALPRPPAPSFAESEDAKYTAEEVDVLRRSSVINGRLFQPWIAADSAELFHPSEQFIDPDGFLSMSPKQMDKLDKWVRPAGYGTGQPVMIATISPYVIVQDVVTDCSFVASLCITAAFEQRFQKQLITKIIYPQDASGTPIVNPGGKYIVKLWANGVPRKVVVDDCLPLGYNGALLCSCTTTSNELWVSIIEKAYLKVNGGYDFPGSNSGIDLFALTGWIPESLSFVEAGGASSDVIWQRLISAYNFGDCLITIATGDMAVDVAKRVGLVPSHAYAVLNVVETASGVRLLQVKNPWNRKRWKGPYSVDDAVHWTPALQAEVGFDLAAARSAKDDGLFWIDFGSVERHFNALFLNWNPELFRHRYTIHKHWPVEMGPANDTYNLGYNPQFLLTLPNAARRTKSCSVWILLSRHVTAVETPEAVQQFLTLHVYRQATRVYHPNFAFVRGTYSNNPHCLTCLDVDLSADGPTTFVLVASQYEKLTALDYTISVFSTDEPFELTAAPEPPPHAQVVRDQWAGTTAGGCPKYGSFLHNPQYQVVITDTLTDVLVTLEAPVQYPINLRLIRDGQRVGAVSKKTLVAQSGEYRPGFCYLAVTGLPAGEYTLVPSTFEPHCIGAFVLSVAASAPHFHVYTLPPEGHGLLEFLVSGKWNMAAGTAVGCSNFGRYLLNPTYLLHVPAPTRLFVRLRPTRTPAPSLNVSLFPCSASGQLGDAANPTTATLSSGAGCYTNSASGARTPLAPIATGFYLVIPSTFEPVQADFDLVVYADSPVTLSRLR</sequence>
<organism evidence="7 8">
    <name type="scientific">Achlya hypogyna</name>
    <name type="common">Oomycete</name>
    <name type="synonym">Protoachlya hypogyna</name>
    <dbReference type="NCBI Taxonomy" id="1202772"/>
    <lineage>
        <taxon>Eukaryota</taxon>
        <taxon>Sar</taxon>
        <taxon>Stramenopiles</taxon>
        <taxon>Oomycota</taxon>
        <taxon>Saprolegniomycetes</taxon>
        <taxon>Saprolegniales</taxon>
        <taxon>Achlyaceae</taxon>
        <taxon>Achlya</taxon>
    </lineage>
</organism>
<dbReference type="EMBL" id="JNBR01002870">
    <property type="protein sequence ID" value="OQR80787.1"/>
    <property type="molecule type" value="Genomic_DNA"/>
</dbReference>
<feature type="active site" evidence="4 5">
    <location>
        <position position="499"/>
    </location>
</feature>
<evidence type="ECO:0000256" key="4">
    <source>
        <dbReference type="PIRSR" id="PIRSR622684-1"/>
    </source>
</evidence>
<dbReference type="PANTHER" id="PTHR46143:SF1">
    <property type="entry name" value="CALPAIN-7"/>
    <property type="match status" value="1"/>
</dbReference>
<keyword evidence="1 5" id="KW-0645">Protease</keyword>
<dbReference type="Gene3D" id="3.90.70.10">
    <property type="entry name" value="Cysteine proteinases"/>
    <property type="match status" value="1"/>
</dbReference>
<evidence type="ECO:0000256" key="5">
    <source>
        <dbReference type="PROSITE-ProRule" id="PRU00239"/>
    </source>
</evidence>
<gene>
    <name evidence="7" type="ORF">ACHHYP_17169</name>
</gene>
<dbReference type="SMART" id="SM00230">
    <property type="entry name" value="CysPc"/>
    <property type="match status" value="1"/>
</dbReference>
<dbReference type="SUPFAM" id="SSF49758">
    <property type="entry name" value="Calpain large subunit, middle domain (domain III)"/>
    <property type="match status" value="3"/>
</dbReference>
<dbReference type="SUPFAM" id="SSF116846">
    <property type="entry name" value="MIT domain"/>
    <property type="match status" value="1"/>
</dbReference>
<comment type="caution">
    <text evidence="7">The sequence shown here is derived from an EMBL/GenBank/DDBJ whole genome shotgun (WGS) entry which is preliminary data.</text>
</comment>
<name>A0A1V9Y500_ACHHY</name>
<accession>A0A1V9Y500</accession>
<reference evidence="7 8" key="1">
    <citation type="journal article" date="2014" name="Genome Biol. Evol.">
        <title>The secreted proteins of Achlya hypogyna and Thraustotheca clavata identify the ancestral oomycete secretome and reveal gene acquisitions by horizontal gene transfer.</title>
        <authorList>
            <person name="Misner I."/>
            <person name="Blouin N."/>
            <person name="Leonard G."/>
            <person name="Richards T.A."/>
            <person name="Lane C.E."/>
        </authorList>
    </citation>
    <scope>NUCLEOTIDE SEQUENCE [LARGE SCALE GENOMIC DNA]</scope>
    <source>
        <strain evidence="7 8">ATCC 48635</strain>
    </source>
</reference>
<dbReference type="InterPro" id="IPR051297">
    <property type="entry name" value="PalB/RIM13"/>
</dbReference>
<dbReference type="GO" id="GO:0004198">
    <property type="term" value="F:calcium-dependent cysteine-type endopeptidase activity"/>
    <property type="evidence" value="ECO:0007669"/>
    <property type="project" value="InterPro"/>
</dbReference>
<evidence type="ECO:0000313" key="8">
    <source>
        <dbReference type="Proteomes" id="UP000243579"/>
    </source>
</evidence>
<evidence type="ECO:0000256" key="1">
    <source>
        <dbReference type="ARBA" id="ARBA00022670"/>
    </source>
</evidence>
<dbReference type="AlphaFoldDB" id="A0A1V9Y500"/>
<dbReference type="SMART" id="SM00720">
    <property type="entry name" value="calpain_III"/>
    <property type="match status" value="1"/>
</dbReference>
<dbReference type="InterPro" id="IPR022683">
    <property type="entry name" value="Calpain_III"/>
</dbReference>
<feature type="active site" evidence="4 5">
    <location>
        <position position="311"/>
    </location>
</feature>
<protein>
    <submittedName>
        <fullName evidence="7">Calpain-like protease</fullName>
    </submittedName>
</protein>
<dbReference type="OrthoDB" id="167576at2759"/>
<evidence type="ECO:0000256" key="2">
    <source>
        <dbReference type="ARBA" id="ARBA00022801"/>
    </source>
</evidence>
<dbReference type="PRINTS" id="PR00704">
    <property type="entry name" value="CALPAIN"/>
</dbReference>
<dbReference type="InterPro" id="IPR036181">
    <property type="entry name" value="MIT_dom_sf"/>
</dbReference>
<dbReference type="Pfam" id="PF00648">
    <property type="entry name" value="Peptidase_C2"/>
    <property type="match status" value="1"/>
</dbReference>
<feature type="domain" description="Calpain catalytic" evidence="6">
    <location>
        <begin position="255"/>
        <end position="562"/>
    </location>
</feature>
<dbReference type="STRING" id="1202772.A0A1V9Y500"/>
<evidence type="ECO:0000256" key="3">
    <source>
        <dbReference type="ARBA" id="ARBA00022807"/>
    </source>
</evidence>
<dbReference type="PANTHER" id="PTHR46143">
    <property type="entry name" value="CALPAIN-7"/>
    <property type="match status" value="1"/>
</dbReference>
<evidence type="ECO:0000259" key="6">
    <source>
        <dbReference type="PROSITE" id="PS50203"/>
    </source>
</evidence>
<dbReference type="PROSITE" id="PS50203">
    <property type="entry name" value="CALPAIN_CAT"/>
    <property type="match status" value="1"/>
</dbReference>
<dbReference type="Proteomes" id="UP000243579">
    <property type="component" value="Unassembled WGS sequence"/>
</dbReference>
<dbReference type="CDD" id="cd00044">
    <property type="entry name" value="CysPc"/>
    <property type="match status" value="1"/>
</dbReference>
<keyword evidence="8" id="KW-1185">Reference proteome</keyword>
<keyword evidence="2 5" id="KW-0378">Hydrolase</keyword>
<evidence type="ECO:0000313" key="7">
    <source>
        <dbReference type="EMBL" id="OQR80787.1"/>
    </source>
</evidence>
<dbReference type="InterPro" id="IPR038765">
    <property type="entry name" value="Papain-like_cys_pep_sf"/>
</dbReference>
<dbReference type="InterPro" id="IPR036213">
    <property type="entry name" value="Calpain_III_sf"/>
</dbReference>
<dbReference type="GO" id="GO:0006508">
    <property type="term" value="P:proteolysis"/>
    <property type="evidence" value="ECO:0007669"/>
    <property type="project" value="UniProtKB-KW"/>
</dbReference>